<dbReference type="GO" id="GO:0004252">
    <property type="term" value="F:serine-type endopeptidase activity"/>
    <property type="evidence" value="ECO:0007669"/>
    <property type="project" value="TreeGrafter"/>
</dbReference>
<evidence type="ECO:0000256" key="5">
    <source>
        <dbReference type="ARBA" id="ARBA00032829"/>
    </source>
</evidence>
<evidence type="ECO:0000256" key="4">
    <source>
        <dbReference type="ARBA" id="ARBA00022801"/>
    </source>
</evidence>
<keyword evidence="4" id="KW-0378">Hydrolase</keyword>
<protein>
    <recommendedName>
        <fullName evidence="5">Dipeptidyl-peptidase V</fullName>
    </recommendedName>
</protein>
<sequence length="704" mass="78247">MKISHSYLAFFLPSLALADVFSPDSSMFPDWSTKSKFLPTHLTETKRISSVAVSPNSKNAVFVLDAYNNTAKKSGTNLRILSMADSTTNDLTPYSFGASDYEPFWIDDSNVGFVSFRGSPNANLFSVSTIDGSVVQVTNYTNGIGYVVYSSAAKRIAFSSFVFQGMTMDESAEEAEVIADHPSSGVVYDKLFVRHWDSWITKQRAQLFTVPVKISNGTLAIAGQPSNLVASYQGEWGLEPDFYTFSPDGNSVLFSAKIEGREESWQTEAGIFISPADGSAAPTRINSNFKGAASNPVYSNDGKYIAWLQMATPGYESDQNQVILYEIASKTQTRLIPDFIYSPSSLAFSKDSKSIFMTVPVEKDSPLYQYDLAKSTLTRLTADGVVSSYNQVSSDSLVITMSTFQFPDTIFTVSTSGDKKLKKLSTENDANLGSLYFSPTDNFWFNGAMNEKVQALVVYPYGFDPSKKYPVACIIHGGPQASRQDGWDYGWNPNIYANQGFVGIIINFHGGDAYGQNFTNSIQHNWGTHPFEDIMTGMDVFLEKAAYTDSNNTVALGASYGGYMVNWINGQTDRFNALVCHDGVFSTISMSYSTEELWFVEHDLGKPYVESQRALVEKFNPERYVANWVTPTLIIQGELDYRIPVSEGLSTFTALQRRGIDSKLLYFPDENHSILDGSNSLKWHSEVLNWIGKYTSTKTWSWEY</sequence>
<dbReference type="Proteomes" id="UP000245609">
    <property type="component" value="Unassembled WGS sequence"/>
</dbReference>
<dbReference type="AlphaFoldDB" id="A0A2T9YJK9"/>
<accession>A0A2T9YJK9</accession>
<dbReference type="PANTHER" id="PTHR42776:SF13">
    <property type="entry name" value="DIPEPTIDYL-PEPTIDASE 5"/>
    <property type="match status" value="1"/>
</dbReference>
<proteinExistence type="inferred from homology"/>
<dbReference type="SUPFAM" id="SSF53474">
    <property type="entry name" value="alpha/beta-Hydrolases"/>
    <property type="match status" value="1"/>
</dbReference>
<dbReference type="InterPro" id="IPR001375">
    <property type="entry name" value="Peptidase_S9_cat"/>
</dbReference>
<comment type="similarity">
    <text evidence="1">Belongs to the peptidase S9C family.</text>
</comment>
<keyword evidence="3 6" id="KW-0732">Signal</keyword>
<dbReference type="STRING" id="133381.A0A2T9YJK9"/>
<dbReference type="OrthoDB" id="416344at2759"/>
<evidence type="ECO:0000313" key="9">
    <source>
        <dbReference type="Proteomes" id="UP000245609"/>
    </source>
</evidence>
<evidence type="ECO:0000256" key="3">
    <source>
        <dbReference type="ARBA" id="ARBA00022729"/>
    </source>
</evidence>
<feature type="domain" description="Peptidase S9 prolyl oligopeptidase catalytic" evidence="7">
    <location>
        <begin position="487"/>
        <end position="695"/>
    </location>
</feature>
<dbReference type="Pfam" id="PF00326">
    <property type="entry name" value="Peptidase_S9"/>
    <property type="match status" value="1"/>
</dbReference>
<evidence type="ECO:0000256" key="6">
    <source>
        <dbReference type="SAM" id="SignalP"/>
    </source>
</evidence>
<dbReference type="EMBL" id="MBFS01002787">
    <property type="protein sequence ID" value="PVU92518.1"/>
    <property type="molecule type" value="Genomic_DNA"/>
</dbReference>
<name>A0A2T9YJK9_9FUNG</name>
<dbReference type="InterPro" id="IPR029058">
    <property type="entry name" value="AB_hydrolase_fold"/>
</dbReference>
<dbReference type="SUPFAM" id="SSF82171">
    <property type="entry name" value="DPP6 N-terminal domain-like"/>
    <property type="match status" value="1"/>
</dbReference>
<dbReference type="PANTHER" id="PTHR42776">
    <property type="entry name" value="SERINE PEPTIDASE S9 FAMILY MEMBER"/>
    <property type="match status" value="1"/>
</dbReference>
<keyword evidence="2" id="KW-0645">Protease</keyword>
<feature type="chain" id="PRO_5015520059" description="Dipeptidyl-peptidase V" evidence="6">
    <location>
        <begin position="19"/>
        <end position="704"/>
    </location>
</feature>
<organism evidence="8 9">
    <name type="scientific">Smittium megazygosporum</name>
    <dbReference type="NCBI Taxonomy" id="133381"/>
    <lineage>
        <taxon>Eukaryota</taxon>
        <taxon>Fungi</taxon>
        <taxon>Fungi incertae sedis</taxon>
        <taxon>Zoopagomycota</taxon>
        <taxon>Kickxellomycotina</taxon>
        <taxon>Harpellomycetes</taxon>
        <taxon>Harpellales</taxon>
        <taxon>Legeriomycetaceae</taxon>
        <taxon>Smittium</taxon>
    </lineage>
</organism>
<dbReference type="Gene3D" id="2.120.10.30">
    <property type="entry name" value="TolB, C-terminal domain"/>
    <property type="match status" value="2"/>
</dbReference>
<feature type="signal peptide" evidence="6">
    <location>
        <begin position="1"/>
        <end position="18"/>
    </location>
</feature>
<reference evidence="8 9" key="1">
    <citation type="journal article" date="2018" name="MBio">
        <title>Comparative Genomics Reveals the Core Gene Toolbox for the Fungus-Insect Symbiosis.</title>
        <authorList>
            <person name="Wang Y."/>
            <person name="Stata M."/>
            <person name="Wang W."/>
            <person name="Stajich J.E."/>
            <person name="White M.M."/>
            <person name="Moncalvo J.M."/>
        </authorList>
    </citation>
    <scope>NUCLEOTIDE SEQUENCE [LARGE SCALE GENOMIC DNA]</scope>
    <source>
        <strain evidence="8 9">SC-DP-2</strain>
    </source>
</reference>
<gene>
    <name evidence="8" type="ORF">BB560_006049</name>
</gene>
<evidence type="ECO:0000313" key="8">
    <source>
        <dbReference type="EMBL" id="PVU92518.1"/>
    </source>
</evidence>
<evidence type="ECO:0000256" key="1">
    <source>
        <dbReference type="ARBA" id="ARBA00010040"/>
    </source>
</evidence>
<evidence type="ECO:0000256" key="2">
    <source>
        <dbReference type="ARBA" id="ARBA00022670"/>
    </source>
</evidence>
<dbReference type="GO" id="GO:0006508">
    <property type="term" value="P:proteolysis"/>
    <property type="evidence" value="ECO:0007669"/>
    <property type="project" value="UniProtKB-KW"/>
</dbReference>
<keyword evidence="9" id="KW-1185">Reference proteome</keyword>
<comment type="caution">
    <text evidence="8">The sequence shown here is derived from an EMBL/GenBank/DDBJ whole genome shotgun (WGS) entry which is preliminary data.</text>
</comment>
<dbReference type="InterPro" id="IPR011042">
    <property type="entry name" value="6-blade_b-propeller_TolB-like"/>
</dbReference>
<dbReference type="FunFam" id="3.40.50.1820:FF:000028">
    <property type="entry name" value="S9 family peptidase"/>
    <property type="match status" value="1"/>
</dbReference>
<dbReference type="Gene3D" id="3.40.50.1820">
    <property type="entry name" value="alpha/beta hydrolase"/>
    <property type="match status" value="1"/>
</dbReference>
<evidence type="ECO:0000259" key="7">
    <source>
        <dbReference type="Pfam" id="PF00326"/>
    </source>
</evidence>